<dbReference type="Pfam" id="PF00112">
    <property type="entry name" value="Peptidase_C1"/>
    <property type="match status" value="1"/>
</dbReference>
<dbReference type="Gene3D" id="3.90.70.10">
    <property type="entry name" value="Cysteine proteinases"/>
    <property type="match status" value="1"/>
</dbReference>
<protein>
    <submittedName>
        <fullName evidence="3">C1 family peptidase</fullName>
    </submittedName>
</protein>
<dbReference type="EMBL" id="JAAHFQ010000201">
    <property type="protein sequence ID" value="NER28344.1"/>
    <property type="molecule type" value="Genomic_DNA"/>
</dbReference>
<evidence type="ECO:0000313" key="3">
    <source>
        <dbReference type="EMBL" id="NER28344.1"/>
    </source>
</evidence>
<comment type="similarity">
    <text evidence="1">Belongs to the peptidase C1 family.</text>
</comment>
<dbReference type="AlphaFoldDB" id="A0A6B3NDY6"/>
<name>A0A6B3NDY6_9CYAN</name>
<accession>A0A6B3NDY6</accession>
<sequence>MIVGEKSCEQDLTKQILLFYFLIKKYLNWLDCSKTKAQDNQAQVDHEIIHNIQLKQAEIARSDDPNRFDKQEFFEIQLFDKEDEELFQAAELAIPVSSKFLDLKNIIFLEKQTQDLCGSENNSKPYFFLPGFVDLSFWCPKIEDQGSLNSCTAFAGISLFEYFVNRSSGQYEDVSPLFLYKAARQLMKIEGDGGASVRDTMKAMALFGIPPEDSWPYLVENCDKEPPSFCYVYAQNYQALKYFRLDYAGIPKDILLFEIKAILTAGFPCMFGFTLYSSAFEDSNPQKGNIPFPDENKDKIVDGHAVVAVGYDDHKILKHANPEELPTRGAILIRNSWGVDWGNQGYGWLPYDYVLEGLTSAWWSLLKAEWFKGDDFGLGGKGGNDTDHTCQKGQSGCPT</sequence>
<dbReference type="InterPro" id="IPR013128">
    <property type="entry name" value="Peptidase_C1A"/>
</dbReference>
<dbReference type="SMART" id="SM00645">
    <property type="entry name" value="Pept_C1"/>
    <property type="match status" value="1"/>
</dbReference>
<proteinExistence type="inferred from homology"/>
<dbReference type="PANTHER" id="PTHR12411">
    <property type="entry name" value="CYSTEINE PROTEASE FAMILY C1-RELATED"/>
    <property type="match status" value="1"/>
</dbReference>
<comment type="caution">
    <text evidence="3">The sequence shown here is derived from an EMBL/GenBank/DDBJ whole genome shotgun (WGS) entry which is preliminary data.</text>
</comment>
<organism evidence="3">
    <name type="scientific">Symploca sp. SIO1C4</name>
    <dbReference type="NCBI Taxonomy" id="2607765"/>
    <lineage>
        <taxon>Bacteria</taxon>
        <taxon>Bacillati</taxon>
        <taxon>Cyanobacteriota</taxon>
        <taxon>Cyanophyceae</taxon>
        <taxon>Coleofasciculales</taxon>
        <taxon>Coleofasciculaceae</taxon>
        <taxon>Symploca</taxon>
    </lineage>
</organism>
<dbReference type="SUPFAM" id="SSF54001">
    <property type="entry name" value="Cysteine proteinases"/>
    <property type="match status" value="1"/>
</dbReference>
<dbReference type="GO" id="GO:0006508">
    <property type="term" value="P:proteolysis"/>
    <property type="evidence" value="ECO:0007669"/>
    <property type="project" value="InterPro"/>
</dbReference>
<evidence type="ECO:0000259" key="2">
    <source>
        <dbReference type="SMART" id="SM00645"/>
    </source>
</evidence>
<evidence type="ECO:0000256" key="1">
    <source>
        <dbReference type="ARBA" id="ARBA00008455"/>
    </source>
</evidence>
<dbReference type="CDD" id="cd02619">
    <property type="entry name" value="Peptidase_C1"/>
    <property type="match status" value="1"/>
</dbReference>
<reference evidence="3" key="1">
    <citation type="submission" date="2019-11" db="EMBL/GenBank/DDBJ databases">
        <title>Genomic insights into an expanded diversity of filamentous marine cyanobacteria reveals the extraordinary biosynthetic potential of Moorea and Okeania.</title>
        <authorList>
            <person name="Ferreira Leao T."/>
            <person name="Wang M."/>
            <person name="Moss N."/>
            <person name="Da Silva R."/>
            <person name="Sanders J."/>
            <person name="Nurk S."/>
            <person name="Gurevich A."/>
            <person name="Humphrey G."/>
            <person name="Reher R."/>
            <person name="Zhu Q."/>
            <person name="Belda-Ferre P."/>
            <person name="Glukhov E."/>
            <person name="Rex R."/>
            <person name="Dorrestein P.C."/>
            <person name="Knight R."/>
            <person name="Pevzner P."/>
            <person name="Gerwick W.H."/>
            <person name="Gerwick L."/>
        </authorList>
    </citation>
    <scope>NUCLEOTIDE SEQUENCE</scope>
    <source>
        <strain evidence="3">SIO1C4</strain>
    </source>
</reference>
<feature type="domain" description="Peptidase C1A papain C-terminal" evidence="2">
    <location>
        <begin position="129"/>
        <end position="363"/>
    </location>
</feature>
<dbReference type="InterPro" id="IPR000668">
    <property type="entry name" value="Peptidase_C1A_C"/>
</dbReference>
<gene>
    <name evidence="3" type="ORF">F6J89_12085</name>
</gene>
<dbReference type="InterPro" id="IPR038765">
    <property type="entry name" value="Papain-like_cys_pep_sf"/>
</dbReference>
<dbReference type="GO" id="GO:0008234">
    <property type="term" value="F:cysteine-type peptidase activity"/>
    <property type="evidence" value="ECO:0007669"/>
    <property type="project" value="InterPro"/>
</dbReference>